<feature type="domain" description="DUF112" evidence="2">
    <location>
        <begin position="29"/>
        <end position="448"/>
    </location>
</feature>
<keyword evidence="1" id="KW-0472">Membrane</keyword>
<feature type="transmembrane region" description="Helical" evidence="1">
    <location>
        <begin position="481"/>
        <end position="499"/>
    </location>
</feature>
<dbReference type="EMBL" id="LTAZ01000013">
    <property type="protein sequence ID" value="KYH24441.1"/>
    <property type="molecule type" value="Genomic_DNA"/>
</dbReference>
<feature type="transmembrane region" description="Helical" evidence="1">
    <location>
        <begin position="29"/>
        <end position="48"/>
    </location>
</feature>
<feature type="transmembrane region" description="Helical" evidence="1">
    <location>
        <begin position="444"/>
        <end position="461"/>
    </location>
</feature>
<evidence type="ECO:0000256" key="1">
    <source>
        <dbReference type="SAM" id="Phobius"/>
    </source>
</evidence>
<accession>A0A151A9T1</accession>
<feature type="transmembrane region" description="Helical" evidence="1">
    <location>
        <begin position="86"/>
        <end position="107"/>
    </location>
</feature>
<feature type="transmembrane region" description="Helical" evidence="1">
    <location>
        <begin position="157"/>
        <end position="180"/>
    </location>
</feature>
<gene>
    <name evidence="3" type="ORF">HAPAU_34240</name>
</gene>
<proteinExistence type="predicted"/>
<keyword evidence="1" id="KW-0812">Transmembrane</keyword>
<feature type="transmembrane region" description="Helical" evidence="1">
    <location>
        <begin position="420"/>
        <end position="437"/>
    </location>
</feature>
<dbReference type="Proteomes" id="UP000075321">
    <property type="component" value="Unassembled WGS sequence"/>
</dbReference>
<keyword evidence="4" id="KW-1185">Reference proteome</keyword>
<dbReference type="AlphaFoldDB" id="A0A151A9T1"/>
<sequence length="508" mass="52519">MSGLGLVAQVGAIGALTEAISLVFTGQTLLWIVVGLILGMIGGALPGVGSSLSMAIILPLTLPLSPVNAIVLLVSMYSGAMYGGSISAILVNVPGTGAAAATTFDGYPMSKQGRAVDALSMSATASSVAGFLSVLTLLLISPLLIEVVLLFGSPENFMMAVLGLAMIAIVARGSIVKAIISGGFGLMITTIGIAPNSPELRYTFGQIGLRNGVDFIAALIGMFAIAEMIKLAGQQGGIADSAIKMTGNSLAGVRETFQHPRTLLKSGYIGMLIGAVPGAGATVSNFIAYGEAMRSSVTPDRFGKGEPSGVIAAEASNNGTIGGSLIPTIAFGIPGSGSTAVLLGGLLMHGLRPGPQLFETDLHLTYTFLIALLIGNFFILFVGVVFVTRMGRLTQIDTHVIIPIVVVLSMVGGFTLNNNWMDILTLVLLGLIGYLMVKYNYSVIAFVLGVVLGPIAEENLLRSLQISGGEYSIFLSPGQQPIAFGLLLMTIVMLVGPFVKPRLERALS</sequence>
<dbReference type="PATRIC" id="fig|1008153.3.peg.3606"/>
<reference evidence="3 4" key="1">
    <citation type="submission" date="2016-02" db="EMBL/GenBank/DDBJ databases">
        <title>Genome sequence of Halalkalicoccus paucihalophilus DSM 24557.</title>
        <authorList>
            <person name="Poehlein A."/>
            <person name="Daniel R."/>
        </authorList>
    </citation>
    <scope>NUCLEOTIDE SEQUENCE [LARGE SCALE GENOMIC DNA]</scope>
    <source>
        <strain evidence="3 4">DSM 24557</strain>
    </source>
</reference>
<comment type="caution">
    <text evidence="3">The sequence shown here is derived from an EMBL/GenBank/DDBJ whole genome shotgun (WGS) entry which is preliminary data.</text>
</comment>
<protein>
    <submittedName>
        <fullName evidence="3">Tripartite tricarboxylate transporter TctA family protein</fullName>
    </submittedName>
</protein>
<dbReference type="PANTHER" id="PTHR35342">
    <property type="entry name" value="TRICARBOXYLIC TRANSPORT PROTEIN"/>
    <property type="match status" value="1"/>
</dbReference>
<dbReference type="PANTHER" id="PTHR35342:SF5">
    <property type="entry name" value="TRICARBOXYLIC TRANSPORT PROTEIN"/>
    <property type="match status" value="1"/>
</dbReference>
<evidence type="ECO:0000259" key="2">
    <source>
        <dbReference type="Pfam" id="PF01970"/>
    </source>
</evidence>
<name>A0A151A9T1_9EURY</name>
<feature type="transmembrane region" description="Helical" evidence="1">
    <location>
        <begin position="325"/>
        <end position="348"/>
    </location>
</feature>
<dbReference type="OrthoDB" id="199846at2157"/>
<dbReference type="Pfam" id="PF01970">
    <property type="entry name" value="TctA"/>
    <property type="match status" value="1"/>
</dbReference>
<feature type="transmembrane region" description="Helical" evidence="1">
    <location>
        <begin position="55"/>
        <end position="80"/>
    </location>
</feature>
<evidence type="ECO:0000313" key="3">
    <source>
        <dbReference type="EMBL" id="KYH24441.1"/>
    </source>
</evidence>
<feature type="transmembrane region" description="Helical" evidence="1">
    <location>
        <begin position="368"/>
        <end position="387"/>
    </location>
</feature>
<feature type="transmembrane region" description="Helical" evidence="1">
    <location>
        <begin position="396"/>
        <end position="414"/>
    </location>
</feature>
<organism evidence="3 4">
    <name type="scientific">Halalkalicoccus paucihalophilus</name>
    <dbReference type="NCBI Taxonomy" id="1008153"/>
    <lineage>
        <taxon>Archaea</taxon>
        <taxon>Methanobacteriati</taxon>
        <taxon>Methanobacteriota</taxon>
        <taxon>Stenosarchaea group</taxon>
        <taxon>Halobacteria</taxon>
        <taxon>Halobacteriales</taxon>
        <taxon>Halococcaceae</taxon>
        <taxon>Halalkalicoccus</taxon>
    </lineage>
</organism>
<evidence type="ECO:0000313" key="4">
    <source>
        <dbReference type="Proteomes" id="UP000075321"/>
    </source>
</evidence>
<dbReference type="InterPro" id="IPR002823">
    <property type="entry name" value="DUF112_TM"/>
</dbReference>
<feature type="transmembrane region" description="Helical" evidence="1">
    <location>
        <begin position="128"/>
        <end position="151"/>
    </location>
</feature>
<keyword evidence="1" id="KW-1133">Transmembrane helix</keyword>
<dbReference type="RefSeq" id="WP_066384918.1">
    <property type="nucleotide sequence ID" value="NZ_LTAZ01000013.1"/>
</dbReference>